<gene>
    <name evidence="3" type="ordered locus">Bcep1808_7419</name>
</gene>
<evidence type="ECO:0000313" key="4">
    <source>
        <dbReference type="Proteomes" id="UP000002287"/>
    </source>
</evidence>
<dbReference type="InterPro" id="IPR027628">
    <property type="entry name" value="DotA_TraY"/>
</dbReference>
<dbReference type="KEGG" id="bvi:Bcep1808_7419"/>
<feature type="transmembrane region" description="Helical" evidence="2">
    <location>
        <begin position="661"/>
        <end position="682"/>
    </location>
</feature>
<feature type="transmembrane region" description="Helical" evidence="2">
    <location>
        <begin position="610"/>
        <end position="633"/>
    </location>
</feature>
<reference evidence="3 4" key="1">
    <citation type="submission" date="2007-03" db="EMBL/GenBank/DDBJ databases">
        <title>Complete sequence of plasmid pBVIE03 of Burkholderia vietnamiensis G4.</title>
        <authorList>
            <consortium name="US DOE Joint Genome Institute"/>
            <person name="Copeland A."/>
            <person name="Lucas S."/>
            <person name="Lapidus A."/>
            <person name="Barry K."/>
            <person name="Detter J.C."/>
            <person name="Glavina del Rio T."/>
            <person name="Hammon N."/>
            <person name="Israni S."/>
            <person name="Dalin E."/>
            <person name="Tice H."/>
            <person name="Pitluck S."/>
            <person name="Chain P."/>
            <person name="Malfatti S."/>
            <person name="Shin M."/>
            <person name="Vergez L."/>
            <person name="Schmutz J."/>
            <person name="Larimer F."/>
            <person name="Land M."/>
            <person name="Hauser L."/>
            <person name="Kyrpides N."/>
            <person name="Tiedje J."/>
            <person name="Richardson P."/>
        </authorList>
    </citation>
    <scope>NUCLEOTIDE SEQUENCE [LARGE SCALE GENOMIC DNA]</scope>
    <source>
        <strain evidence="4">G4 / LMG 22486</strain>
        <plasmid evidence="3 4">pBVIE03</plasmid>
    </source>
</reference>
<evidence type="ECO:0000256" key="1">
    <source>
        <dbReference type="SAM" id="MobiDB-lite"/>
    </source>
</evidence>
<feature type="transmembrane region" description="Helical" evidence="2">
    <location>
        <begin position="96"/>
        <end position="120"/>
    </location>
</feature>
<keyword evidence="2" id="KW-1133">Transmembrane helix</keyword>
<feature type="transmembrane region" description="Helical" evidence="2">
    <location>
        <begin position="564"/>
        <end position="589"/>
    </location>
</feature>
<geneLocation type="plasmid" evidence="3 4">
    <name>pBVIE03</name>
</geneLocation>
<dbReference type="EMBL" id="CP000619">
    <property type="protein sequence ID" value="ABO60296.1"/>
    <property type="molecule type" value="Genomic_DNA"/>
</dbReference>
<proteinExistence type="predicted"/>
<keyword evidence="2" id="KW-0812">Transmembrane</keyword>
<evidence type="ECO:0000313" key="3">
    <source>
        <dbReference type="EMBL" id="ABO60296.1"/>
    </source>
</evidence>
<protein>
    <recommendedName>
        <fullName evidence="5">Conjugal transfer/type IV secretion protein DotA/TraY</fullName>
    </recommendedName>
</protein>
<dbReference type="Proteomes" id="UP000002287">
    <property type="component" value="Plasmid pBVIE03"/>
</dbReference>
<dbReference type="AlphaFoldDB" id="A4JVJ3"/>
<evidence type="ECO:0000256" key="2">
    <source>
        <dbReference type="SAM" id="Phobius"/>
    </source>
</evidence>
<feature type="transmembrane region" description="Helical" evidence="2">
    <location>
        <begin position="56"/>
        <end position="76"/>
    </location>
</feature>
<keyword evidence="2" id="KW-0472">Membrane</keyword>
<dbReference type="HOGENOM" id="CLU_013187_0_0_4"/>
<organism evidence="3 4">
    <name type="scientific">Burkholderia vietnamiensis (strain G4 / LMG 22486)</name>
    <name type="common">Burkholderia cepacia (strain R1808)</name>
    <dbReference type="NCBI Taxonomy" id="269482"/>
    <lineage>
        <taxon>Bacteria</taxon>
        <taxon>Pseudomonadati</taxon>
        <taxon>Pseudomonadota</taxon>
        <taxon>Betaproteobacteria</taxon>
        <taxon>Burkholderiales</taxon>
        <taxon>Burkholderiaceae</taxon>
        <taxon>Burkholderia</taxon>
        <taxon>Burkholderia cepacia complex</taxon>
    </lineage>
</organism>
<dbReference type="NCBIfam" id="TIGR04346">
    <property type="entry name" value="DotA_TraY"/>
    <property type="match status" value="1"/>
</dbReference>
<evidence type="ECO:0008006" key="5">
    <source>
        <dbReference type="Google" id="ProtNLM"/>
    </source>
</evidence>
<feature type="region of interest" description="Disordered" evidence="1">
    <location>
        <begin position="731"/>
        <end position="775"/>
    </location>
</feature>
<sequence>MANPFTPSPTDAAVKYLQMIFGDVITHLVSGLSPSAASNAAATMLGVAFHYFNGGVLVFGTFILTWVTIFGIANSANDGEVLGKQWSTFYTPIRTFSAAAVLMPTSSGFAGIQIILLLVVTWSIGFASNIWTAVANYSISQSITSAAMSSITSDPNFESNIAAAIRMGSCAQGVNTAMASVMPDSRISLQLQTAQTTEQHFGETTYITTYTYADPNWAGSGAICGTMTLTDSYPIVSNALNSIFSGNPSSANTSSNTQTADMLRRNIANARNNFFTSVFEQFVPNAVSQIVSAAVSTTDIQLSATALSNAIAAEKQQLASVVQQAVQQTIAGQNSSFVSTMTSQGWIFAASYWTDLGRIKDAVRTSTTSKANFTAGSNTLENLLPNGSVLTAANATMSSITNLATLLTNKALSTPSTNNSASAPAIPSLQTTFTLNDFTDGDSAAKTMFGKWFRHLGTSLIAGMISYLDDPNEDPVMQVKSLGDWISSFAEGVFLLKTTVHAALEGLGAAAASSMLPGTSIAAGWAKAAAVFFTDMFALVSPSLFMLMYAGYFLGIWIPMVPFYVFAIGVVGWLVFVIEMMAAGVLWAAAHTTPARDNSFIGSQMQGYMLVMSGFFRPALMVVGLVASNAVLYPSISYINAAFLARVQAIQQDTVTGPLSIAAFMLVYCVIIFAVFMLVFSLPQTLPDRILRWIGAGVGDLGEQNSMGKIEGSASSQARTAMVTAATKQAHLSQARQKQRDDDARRAFAAADDSMMQTALDTPATETGPGPLRIE</sequence>
<keyword evidence="3" id="KW-0614">Plasmid</keyword>
<feature type="transmembrane region" description="Helical" evidence="2">
    <location>
        <begin position="537"/>
        <end position="558"/>
    </location>
</feature>
<accession>A4JVJ3</accession>
<name>A4JVJ3_BURVG</name>